<dbReference type="AlphaFoldDB" id="A0A223MYV5"/>
<dbReference type="PANTHER" id="PTHR45458:SF1">
    <property type="entry name" value="SHORT CHAIN DEHYDROGENASE"/>
    <property type="match status" value="1"/>
</dbReference>
<sequence>MKYLIIGASSIIAQAFIKELKAQTLAPEIVTVSRQKYLAQSSSEHFPTDYSIESTALIAKTLADIGHKFDQIVFFNGQLHNGTYTPEKRISRFDESYFQWLLQCNVLSQVRWFQYLPLLIERRSFAKITVFSARIGSLEDNHSGGWYSYRMSKAALNMATKSFAIELSRTHPNTQTILFHPGTTDTPLSKPFQHNVSSDKLFEPEFVAKQLYQLQQKEMLDKPVCFVDWQHQTIKW</sequence>
<protein>
    <recommendedName>
        <fullName evidence="3">Short-chain dehydrogenase</fullName>
    </recommendedName>
</protein>
<dbReference type="EMBL" id="CP022741">
    <property type="protein sequence ID" value="ASU22643.1"/>
    <property type="molecule type" value="Genomic_DNA"/>
</dbReference>
<dbReference type="Gene3D" id="3.40.50.720">
    <property type="entry name" value="NAD(P)-binding Rossmann-like Domain"/>
    <property type="match status" value="1"/>
</dbReference>
<dbReference type="Pfam" id="PF00106">
    <property type="entry name" value="adh_short"/>
    <property type="match status" value="1"/>
</dbReference>
<dbReference type="RefSeq" id="WP_094500305.1">
    <property type="nucleotide sequence ID" value="NZ_CAWNHI010000001.1"/>
</dbReference>
<dbReference type="InterPro" id="IPR036291">
    <property type="entry name" value="NAD(P)-bd_dom_sf"/>
</dbReference>
<accession>A0A223MYV5</accession>
<reference evidence="1 2" key="1">
    <citation type="submission" date="2017-08" db="EMBL/GenBank/DDBJ databases">
        <title>The Vibrio qinghaiensis sp.-Q67 is a luminous bacteria isolated firstly from Qinghai lake, Qinghai province, China, which has been proved to be very sensitive to detect environmental and food pollutants. Therefore, complete genome analysis of V. qinghaiensis sp.-Q67 highlights the potential application of this strain on detection of hazards in the contaminated environments.</title>
        <authorList>
            <person name="Gong L."/>
        </authorList>
    </citation>
    <scope>NUCLEOTIDE SEQUENCE [LARGE SCALE GENOMIC DNA]</scope>
    <source>
        <strain evidence="1 2">Q67</strain>
    </source>
</reference>
<name>A0A223MYV5_9VIBR</name>
<evidence type="ECO:0000313" key="1">
    <source>
        <dbReference type="EMBL" id="ASU22643.1"/>
    </source>
</evidence>
<dbReference type="Proteomes" id="UP000215148">
    <property type="component" value="Chromosome 1"/>
</dbReference>
<dbReference type="InterPro" id="IPR002347">
    <property type="entry name" value="SDR_fam"/>
</dbReference>
<evidence type="ECO:0000313" key="2">
    <source>
        <dbReference type="Proteomes" id="UP000215148"/>
    </source>
</evidence>
<dbReference type="GO" id="GO:0016616">
    <property type="term" value="F:oxidoreductase activity, acting on the CH-OH group of donors, NAD or NADP as acceptor"/>
    <property type="evidence" value="ECO:0007669"/>
    <property type="project" value="TreeGrafter"/>
</dbReference>
<dbReference type="PANTHER" id="PTHR45458">
    <property type="entry name" value="SHORT-CHAIN DEHYDROGENASE/REDUCTASE SDR"/>
    <property type="match status" value="1"/>
</dbReference>
<organism evidence="1 2">
    <name type="scientific">Vibrio qinghaiensis</name>
    <dbReference type="NCBI Taxonomy" id="2025808"/>
    <lineage>
        <taxon>Bacteria</taxon>
        <taxon>Pseudomonadati</taxon>
        <taxon>Pseudomonadota</taxon>
        <taxon>Gammaproteobacteria</taxon>
        <taxon>Vibrionales</taxon>
        <taxon>Vibrionaceae</taxon>
        <taxon>Vibrio</taxon>
    </lineage>
</organism>
<evidence type="ECO:0008006" key="3">
    <source>
        <dbReference type="Google" id="ProtNLM"/>
    </source>
</evidence>
<keyword evidence="2" id="KW-1185">Reference proteome</keyword>
<proteinExistence type="predicted"/>
<dbReference type="InterPro" id="IPR052184">
    <property type="entry name" value="SDR_enzymes"/>
</dbReference>
<dbReference type="SUPFAM" id="SSF51735">
    <property type="entry name" value="NAD(P)-binding Rossmann-fold domains"/>
    <property type="match status" value="1"/>
</dbReference>
<gene>
    <name evidence="1" type="ORF">CCZ37_08570</name>
</gene>
<dbReference type="KEGG" id="vqi:CCZ37_08570"/>